<feature type="compositionally biased region" description="Low complexity" evidence="3">
    <location>
        <begin position="255"/>
        <end position="273"/>
    </location>
</feature>
<feature type="region of interest" description="Disordered" evidence="3">
    <location>
        <begin position="198"/>
        <end position="288"/>
    </location>
</feature>
<organism evidence="4 5">
    <name type="scientific">Effrenium voratum</name>
    <dbReference type="NCBI Taxonomy" id="2562239"/>
    <lineage>
        <taxon>Eukaryota</taxon>
        <taxon>Sar</taxon>
        <taxon>Alveolata</taxon>
        <taxon>Dinophyceae</taxon>
        <taxon>Suessiales</taxon>
        <taxon>Symbiodiniaceae</taxon>
        <taxon>Effrenium</taxon>
    </lineage>
</organism>
<dbReference type="Gene3D" id="1.25.40.10">
    <property type="entry name" value="Tetratricopeptide repeat domain"/>
    <property type="match status" value="1"/>
</dbReference>
<name>A0AA36HPG6_9DINO</name>
<reference evidence="4" key="1">
    <citation type="submission" date="2023-08" db="EMBL/GenBank/DDBJ databases">
        <authorList>
            <person name="Chen Y."/>
            <person name="Shah S."/>
            <person name="Dougan E. K."/>
            <person name="Thang M."/>
            <person name="Chan C."/>
        </authorList>
    </citation>
    <scope>NUCLEOTIDE SEQUENCE</scope>
</reference>
<dbReference type="EMBL" id="CAUJNA010000114">
    <property type="protein sequence ID" value="CAJ1372114.1"/>
    <property type="molecule type" value="Genomic_DNA"/>
</dbReference>
<evidence type="ECO:0000313" key="5">
    <source>
        <dbReference type="Proteomes" id="UP001178507"/>
    </source>
</evidence>
<sequence>MIITVCSSPAHGQIAKMDLVISMTAVAFGARGSYVTDAVTERVSTGPGGRLLSARGLEPSEHAEHGEQFNDAGGGLGYKTLLTQGVRKKVNSSSFSDGANGDVLVAEESLDLLCELLCIRASAFAQMQQYSDTLADAEELSSLQPTCADGYYWQCVAMQGLGRHQEALEALMSALEYEPQNAFYQQLLTALFEDVSDTEPRGSLSGSQKGRPGSSRDDRGARTEETNSAREVLPRPRGTGVRDALSTTTQATHLSSRSTTPTEVSEVVSRSSSNDSLYVDSAAFEENA</sequence>
<accession>A0AA36HPG6</accession>
<dbReference type="AlphaFoldDB" id="A0AA36HPG6"/>
<keyword evidence="2" id="KW-0802">TPR repeat</keyword>
<feature type="compositionally biased region" description="Basic and acidic residues" evidence="3">
    <location>
        <begin position="214"/>
        <end position="234"/>
    </location>
</feature>
<keyword evidence="1" id="KW-0677">Repeat</keyword>
<dbReference type="Proteomes" id="UP001178507">
    <property type="component" value="Unassembled WGS sequence"/>
</dbReference>
<dbReference type="InterPro" id="IPR011990">
    <property type="entry name" value="TPR-like_helical_dom_sf"/>
</dbReference>
<comment type="caution">
    <text evidence="4">The sequence shown here is derived from an EMBL/GenBank/DDBJ whole genome shotgun (WGS) entry which is preliminary data.</text>
</comment>
<keyword evidence="5" id="KW-1185">Reference proteome</keyword>
<protein>
    <submittedName>
        <fullName evidence="4">Uncharacterized protein</fullName>
    </submittedName>
</protein>
<evidence type="ECO:0000256" key="2">
    <source>
        <dbReference type="ARBA" id="ARBA00022803"/>
    </source>
</evidence>
<dbReference type="PANTHER" id="PTHR22904">
    <property type="entry name" value="TPR REPEAT CONTAINING PROTEIN"/>
    <property type="match status" value="1"/>
</dbReference>
<dbReference type="PANTHER" id="PTHR22904:SF523">
    <property type="entry name" value="STRESS-INDUCED-PHOSPHOPROTEIN 1"/>
    <property type="match status" value="1"/>
</dbReference>
<gene>
    <name evidence="4" type="ORF">EVOR1521_LOCUS2255</name>
</gene>
<dbReference type="SUPFAM" id="SSF48452">
    <property type="entry name" value="TPR-like"/>
    <property type="match status" value="1"/>
</dbReference>
<evidence type="ECO:0000313" key="4">
    <source>
        <dbReference type="EMBL" id="CAJ1372114.1"/>
    </source>
</evidence>
<dbReference type="GO" id="GO:0051879">
    <property type="term" value="F:Hsp90 protein binding"/>
    <property type="evidence" value="ECO:0007669"/>
    <property type="project" value="TreeGrafter"/>
</dbReference>
<evidence type="ECO:0000256" key="3">
    <source>
        <dbReference type="SAM" id="MobiDB-lite"/>
    </source>
</evidence>
<evidence type="ECO:0000256" key="1">
    <source>
        <dbReference type="ARBA" id="ARBA00022737"/>
    </source>
</evidence>
<proteinExistence type="predicted"/>
<feature type="compositionally biased region" description="Polar residues" evidence="3">
    <location>
        <begin position="245"/>
        <end position="254"/>
    </location>
</feature>